<evidence type="ECO:0000313" key="2">
    <source>
        <dbReference type="Proteomes" id="UP001054837"/>
    </source>
</evidence>
<protein>
    <recommendedName>
        <fullName evidence="3">Secreted protein</fullName>
    </recommendedName>
</protein>
<evidence type="ECO:0008006" key="3">
    <source>
        <dbReference type="Google" id="ProtNLM"/>
    </source>
</evidence>
<proteinExistence type="predicted"/>
<keyword evidence="2" id="KW-1185">Reference proteome</keyword>
<gene>
    <name evidence="1" type="ORF">CDAR_66531</name>
</gene>
<name>A0AAV4WZX8_9ARAC</name>
<reference evidence="1 2" key="1">
    <citation type="submission" date="2021-06" db="EMBL/GenBank/DDBJ databases">
        <title>Caerostris darwini draft genome.</title>
        <authorList>
            <person name="Kono N."/>
            <person name="Arakawa K."/>
        </authorList>
    </citation>
    <scope>NUCLEOTIDE SEQUENCE [LARGE SCALE GENOMIC DNA]</scope>
</reference>
<dbReference type="EMBL" id="BPLQ01015430">
    <property type="protein sequence ID" value="GIY87992.1"/>
    <property type="molecule type" value="Genomic_DNA"/>
</dbReference>
<sequence>MFKSFIYVFEVLFSFFPSPLNGIPFTVKLDYLLKCNKGNCSVFHFFSKRVPCENEASLSTERNDLRKGRIFILFHPKAKGSATWFPRNRCPRSLDDIPRRRHFLTERVGHWLTTPNGMCDVRFGLLSVHLSPNSH</sequence>
<dbReference type="AlphaFoldDB" id="A0AAV4WZX8"/>
<accession>A0AAV4WZX8</accession>
<comment type="caution">
    <text evidence="1">The sequence shown here is derived from an EMBL/GenBank/DDBJ whole genome shotgun (WGS) entry which is preliminary data.</text>
</comment>
<organism evidence="1 2">
    <name type="scientific">Caerostris darwini</name>
    <dbReference type="NCBI Taxonomy" id="1538125"/>
    <lineage>
        <taxon>Eukaryota</taxon>
        <taxon>Metazoa</taxon>
        <taxon>Ecdysozoa</taxon>
        <taxon>Arthropoda</taxon>
        <taxon>Chelicerata</taxon>
        <taxon>Arachnida</taxon>
        <taxon>Araneae</taxon>
        <taxon>Araneomorphae</taxon>
        <taxon>Entelegynae</taxon>
        <taxon>Araneoidea</taxon>
        <taxon>Araneidae</taxon>
        <taxon>Caerostris</taxon>
    </lineage>
</organism>
<dbReference type="Proteomes" id="UP001054837">
    <property type="component" value="Unassembled WGS sequence"/>
</dbReference>
<evidence type="ECO:0000313" key="1">
    <source>
        <dbReference type="EMBL" id="GIY87992.1"/>
    </source>
</evidence>